<accession>A0ABV8C758</accession>
<dbReference type="RefSeq" id="WP_382379173.1">
    <property type="nucleotide sequence ID" value="NZ_JBHRZI010000038.1"/>
</dbReference>
<gene>
    <name evidence="2" type="ORF">ACFOWZ_39990</name>
</gene>
<feature type="transmembrane region" description="Helical" evidence="1">
    <location>
        <begin position="18"/>
        <end position="36"/>
    </location>
</feature>
<sequence length="74" mass="7734">MIASLIGGRPAGRIPEAVLRRGFGWFVLVMGGFVLAQQLPAVAWVVPVLLVAGGGGAWLVQRKRREVKAGGGPD</sequence>
<evidence type="ECO:0000313" key="3">
    <source>
        <dbReference type="Proteomes" id="UP001595690"/>
    </source>
</evidence>
<dbReference type="Proteomes" id="UP001595690">
    <property type="component" value="Unassembled WGS sequence"/>
</dbReference>
<keyword evidence="3" id="KW-1185">Reference proteome</keyword>
<protein>
    <recommendedName>
        <fullName evidence="4">PEP-CTERM protein-sorting domain-containing protein</fullName>
    </recommendedName>
</protein>
<proteinExistence type="predicted"/>
<keyword evidence="1" id="KW-0812">Transmembrane</keyword>
<organism evidence="2 3">
    <name type="scientific">Lentzea rhizosphaerae</name>
    <dbReference type="NCBI Taxonomy" id="2041025"/>
    <lineage>
        <taxon>Bacteria</taxon>
        <taxon>Bacillati</taxon>
        <taxon>Actinomycetota</taxon>
        <taxon>Actinomycetes</taxon>
        <taxon>Pseudonocardiales</taxon>
        <taxon>Pseudonocardiaceae</taxon>
        <taxon>Lentzea</taxon>
    </lineage>
</organism>
<evidence type="ECO:0000256" key="1">
    <source>
        <dbReference type="SAM" id="Phobius"/>
    </source>
</evidence>
<evidence type="ECO:0000313" key="2">
    <source>
        <dbReference type="EMBL" id="MFC3897689.1"/>
    </source>
</evidence>
<keyword evidence="1" id="KW-0472">Membrane</keyword>
<reference evidence="3" key="1">
    <citation type="journal article" date="2019" name="Int. J. Syst. Evol. Microbiol.">
        <title>The Global Catalogue of Microorganisms (GCM) 10K type strain sequencing project: providing services to taxonomists for standard genome sequencing and annotation.</title>
        <authorList>
            <consortium name="The Broad Institute Genomics Platform"/>
            <consortium name="The Broad Institute Genome Sequencing Center for Infectious Disease"/>
            <person name="Wu L."/>
            <person name="Ma J."/>
        </authorList>
    </citation>
    <scope>NUCLEOTIDE SEQUENCE [LARGE SCALE GENOMIC DNA]</scope>
    <source>
        <strain evidence="3">CGMCC 4.7405</strain>
    </source>
</reference>
<feature type="transmembrane region" description="Helical" evidence="1">
    <location>
        <begin position="42"/>
        <end position="60"/>
    </location>
</feature>
<name>A0ABV8C758_9PSEU</name>
<keyword evidence="1" id="KW-1133">Transmembrane helix</keyword>
<dbReference type="EMBL" id="JBHRZI010000038">
    <property type="protein sequence ID" value="MFC3897689.1"/>
    <property type="molecule type" value="Genomic_DNA"/>
</dbReference>
<evidence type="ECO:0008006" key="4">
    <source>
        <dbReference type="Google" id="ProtNLM"/>
    </source>
</evidence>
<comment type="caution">
    <text evidence="2">The sequence shown here is derived from an EMBL/GenBank/DDBJ whole genome shotgun (WGS) entry which is preliminary data.</text>
</comment>